<dbReference type="AlphaFoldDB" id="A0A1Y2NNL5"/>
<organism evidence="2 3">
    <name type="scientific">Streptomyces fradiae ATCC 10745 = DSM 40063</name>
    <dbReference type="NCBI Taxonomy" id="1319510"/>
    <lineage>
        <taxon>Bacteria</taxon>
        <taxon>Bacillati</taxon>
        <taxon>Actinomycetota</taxon>
        <taxon>Actinomycetes</taxon>
        <taxon>Kitasatosporales</taxon>
        <taxon>Streptomycetaceae</taxon>
        <taxon>Streptomyces</taxon>
    </lineage>
</organism>
<reference evidence="1 4" key="1">
    <citation type="submission" date="2013-05" db="EMBL/GenBank/DDBJ databases">
        <title>Genome Sequence of Streptomyces fradiae.</title>
        <authorList>
            <person name="Kirby R."/>
        </authorList>
    </citation>
    <scope>NUCLEOTIDE SEQUENCE [LARGE SCALE GENOMIC DNA]</scope>
    <source>
        <strain evidence="1 4">ATCC 10745</strain>
    </source>
</reference>
<evidence type="ECO:0000313" key="4">
    <source>
        <dbReference type="Proteomes" id="UP000731519"/>
    </source>
</evidence>
<evidence type="ECO:0000313" key="1">
    <source>
        <dbReference type="EMBL" id="KAF0646299.1"/>
    </source>
</evidence>
<dbReference type="RefSeq" id="WP_031134030.1">
    <property type="nucleotide sequence ID" value="NZ_ASYR01000057.1"/>
</dbReference>
<dbReference type="Proteomes" id="UP000731519">
    <property type="component" value="Unassembled WGS sequence"/>
</dbReference>
<protein>
    <submittedName>
        <fullName evidence="2">Uncharacterized protein</fullName>
    </submittedName>
</protein>
<name>A0A1Y2NNL5_STRFR</name>
<keyword evidence="4" id="KW-1185">Reference proteome</keyword>
<proteinExistence type="predicted"/>
<dbReference type="Proteomes" id="UP000194318">
    <property type="component" value="Unassembled WGS sequence"/>
</dbReference>
<reference evidence="2 3" key="2">
    <citation type="submission" date="2016-09" db="EMBL/GenBank/DDBJ databases">
        <title>Streptomyces fradiae DSM40063, a candidate organism with high potential of specific P450 cytochromes.</title>
        <authorList>
            <person name="Grumaz C."/>
            <person name="Vainshtein Y."/>
            <person name="Kirstahler P."/>
            <person name="Sohn K."/>
        </authorList>
    </citation>
    <scope>NUCLEOTIDE SEQUENCE [LARGE SCALE GENOMIC DNA]</scope>
    <source>
        <strain evidence="2 3">DSM 40063</strain>
    </source>
</reference>
<dbReference type="EMBL" id="ASYR01000057">
    <property type="protein sequence ID" value="KAF0646299.1"/>
    <property type="molecule type" value="Genomic_DNA"/>
</dbReference>
<comment type="caution">
    <text evidence="2">The sequence shown here is derived from an EMBL/GenBank/DDBJ whole genome shotgun (WGS) entry which is preliminary data.</text>
</comment>
<evidence type="ECO:0000313" key="2">
    <source>
        <dbReference type="EMBL" id="OSY49083.1"/>
    </source>
</evidence>
<sequence length="135" mass="14392">MDLARTPEQIADAAAEQVRELNHRTINADAFYGEDGFRGAAPARLSGTVQGLLALTQRLPQSLQQIRRSLAELEQAQEIRMADGQDPADAVSTALRALLNAEEAFKAAEHALQTASTPMSAMGGYLGEPEDSAVS</sequence>
<evidence type="ECO:0000313" key="3">
    <source>
        <dbReference type="Proteomes" id="UP000194318"/>
    </source>
</evidence>
<dbReference type="EMBL" id="MIFZ01000337">
    <property type="protein sequence ID" value="OSY49083.1"/>
    <property type="molecule type" value="Genomic_DNA"/>
</dbReference>
<accession>A0A1Y2NNL5</accession>
<gene>
    <name evidence="2" type="ORF">BG846_05322</name>
    <name evidence="1" type="ORF">K701_29480</name>
</gene>